<reference evidence="2" key="1">
    <citation type="journal article" date="2013" name="Nature">
        <title>Pan genome of the phytoplankton Emiliania underpins its global distribution.</title>
        <authorList>
            <person name="Read B.A."/>
            <person name="Kegel J."/>
            <person name="Klute M.J."/>
            <person name="Kuo A."/>
            <person name="Lefebvre S.C."/>
            <person name="Maumus F."/>
            <person name="Mayer C."/>
            <person name="Miller J."/>
            <person name="Monier A."/>
            <person name="Salamov A."/>
            <person name="Young J."/>
            <person name="Aguilar M."/>
            <person name="Claverie J.M."/>
            <person name="Frickenhaus S."/>
            <person name="Gonzalez K."/>
            <person name="Herman E.K."/>
            <person name="Lin Y.C."/>
            <person name="Napier J."/>
            <person name="Ogata H."/>
            <person name="Sarno A.F."/>
            <person name="Shmutz J."/>
            <person name="Schroeder D."/>
            <person name="de Vargas C."/>
            <person name="Verret F."/>
            <person name="von Dassow P."/>
            <person name="Valentin K."/>
            <person name="Van de Peer Y."/>
            <person name="Wheeler G."/>
            <person name="Dacks J.B."/>
            <person name="Delwiche C.F."/>
            <person name="Dyhrman S.T."/>
            <person name="Glockner G."/>
            <person name="John U."/>
            <person name="Richards T."/>
            <person name="Worden A.Z."/>
            <person name="Zhang X."/>
            <person name="Grigoriev I.V."/>
            <person name="Allen A.E."/>
            <person name="Bidle K."/>
            <person name="Borodovsky M."/>
            <person name="Bowler C."/>
            <person name="Brownlee C."/>
            <person name="Cock J.M."/>
            <person name="Elias M."/>
            <person name="Gladyshev V.N."/>
            <person name="Groth M."/>
            <person name="Guda C."/>
            <person name="Hadaegh A."/>
            <person name="Iglesias-Rodriguez M.D."/>
            <person name="Jenkins J."/>
            <person name="Jones B.M."/>
            <person name="Lawson T."/>
            <person name="Leese F."/>
            <person name="Lindquist E."/>
            <person name="Lobanov A."/>
            <person name="Lomsadze A."/>
            <person name="Malik S.B."/>
            <person name="Marsh M.E."/>
            <person name="Mackinder L."/>
            <person name="Mock T."/>
            <person name="Mueller-Roeber B."/>
            <person name="Pagarete A."/>
            <person name="Parker M."/>
            <person name="Probert I."/>
            <person name="Quesneville H."/>
            <person name="Raines C."/>
            <person name="Rensing S.A."/>
            <person name="Riano-Pachon D.M."/>
            <person name="Richier S."/>
            <person name="Rokitta S."/>
            <person name="Shiraiwa Y."/>
            <person name="Soanes D.M."/>
            <person name="van der Giezen M."/>
            <person name="Wahlund T.M."/>
            <person name="Williams B."/>
            <person name="Wilson W."/>
            <person name="Wolfe G."/>
            <person name="Wurch L.L."/>
        </authorList>
    </citation>
    <scope>NUCLEOTIDE SEQUENCE</scope>
</reference>
<protein>
    <submittedName>
        <fullName evidence="1">Uncharacterized protein</fullName>
    </submittedName>
</protein>
<dbReference type="AlphaFoldDB" id="A0A0D3IPI5"/>
<dbReference type="RefSeq" id="XP_005765599.1">
    <property type="nucleotide sequence ID" value="XM_005765542.1"/>
</dbReference>
<dbReference type="KEGG" id="ehx:EMIHUDRAFT_212928"/>
<keyword evidence="2" id="KW-1185">Reference proteome</keyword>
<dbReference type="EnsemblProtists" id="EOD13170">
    <property type="protein sequence ID" value="EOD13170"/>
    <property type="gene ID" value="EMIHUDRAFT_212928"/>
</dbReference>
<reference evidence="1" key="2">
    <citation type="submission" date="2024-10" db="UniProtKB">
        <authorList>
            <consortium name="EnsemblProtists"/>
        </authorList>
    </citation>
    <scope>IDENTIFICATION</scope>
</reference>
<organism evidence="1 2">
    <name type="scientific">Emiliania huxleyi (strain CCMP1516)</name>
    <dbReference type="NCBI Taxonomy" id="280463"/>
    <lineage>
        <taxon>Eukaryota</taxon>
        <taxon>Haptista</taxon>
        <taxon>Haptophyta</taxon>
        <taxon>Prymnesiophyceae</taxon>
        <taxon>Isochrysidales</taxon>
        <taxon>Noelaerhabdaceae</taxon>
        <taxon>Emiliania</taxon>
    </lineage>
</organism>
<sequence length="306" mass="33154">MEQLANREFRPPPPFWTLKSPADLPSSTEEEKTIKRIAQNLPAMNVWAADGSPGVPVDVVMIVVPTEAVTLGPRWSSFRKNGGLWVQSDAVDGGISTRDKLDLREFATSYASIFKTLGMGSESVVAIVGYHADASGMTANGPQLPPDFPARNAPKLHWMQPTFAPLRSFVMASVTEHLVSCDLGEVQVTSGYAHLLAAAHHFEAFRRGGEVNGRLWGEGVMLGNRDLQGYWGGSILGDLGVLYVATAFVALRAVQRVVNPNSRGELGRPVDLIIEEAQRWHLDAKQPWGGMGIHLGIPPAARDVEG</sequence>
<dbReference type="Proteomes" id="UP000013827">
    <property type="component" value="Unassembled WGS sequence"/>
</dbReference>
<accession>A0A0D3IPI5</accession>
<dbReference type="PaxDb" id="2903-EOD13170"/>
<proteinExistence type="predicted"/>
<dbReference type="HOGENOM" id="CLU_910403_0_0_1"/>
<name>A0A0D3IPI5_EMIH1</name>
<dbReference type="GeneID" id="17259269"/>
<evidence type="ECO:0000313" key="2">
    <source>
        <dbReference type="Proteomes" id="UP000013827"/>
    </source>
</evidence>
<evidence type="ECO:0000313" key="1">
    <source>
        <dbReference type="EnsemblProtists" id="EOD13170"/>
    </source>
</evidence>